<dbReference type="Pfam" id="PF16344">
    <property type="entry name" value="FecR_C"/>
    <property type="match status" value="1"/>
</dbReference>
<keyword evidence="1" id="KW-0812">Transmembrane</keyword>
<dbReference type="FunFam" id="2.60.120.1440:FF:000001">
    <property type="entry name" value="Putative anti-sigma factor"/>
    <property type="match status" value="1"/>
</dbReference>
<evidence type="ECO:0000256" key="1">
    <source>
        <dbReference type="SAM" id="Phobius"/>
    </source>
</evidence>
<accession>A0A413VJN9</accession>
<dbReference type="Gene3D" id="2.60.120.1440">
    <property type="match status" value="1"/>
</dbReference>
<name>A0A413VJN9_9BACE</name>
<feature type="domain" description="Protein FecR C-terminal" evidence="3">
    <location>
        <begin position="222"/>
        <end position="290"/>
    </location>
</feature>
<dbReference type="PANTHER" id="PTHR30273">
    <property type="entry name" value="PERIPLASMIC SIGNAL SENSOR AND SIGMA FACTOR ACTIVATOR FECR-RELATED"/>
    <property type="match status" value="1"/>
</dbReference>
<dbReference type="InterPro" id="IPR032508">
    <property type="entry name" value="FecR_C"/>
</dbReference>
<feature type="transmembrane region" description="Helical" evidence="1">
    <location>
        <begin position="54"/>
        <end position="72"/>
    </location>
</feature>
<dbReference type="Gene3D" id="3.55.50.30">
    <property type="match status" value="1"/>
</dbReference>
<dbReference type="PIRSF" id="PIRSF018266">
    <property type="entry name" value="FecR"/>
    <property type="match status" value="1"/>
</dbReference>
<comment type="caution">
    <text evidence="4">The sequence shown here is derived from an EMBL/GenBank/DDBJ whole genome shotgun (WGS) entry which is preliminary data.</text>
</comment>
<evidence type="ECO:0000313" key="4">
    <source>
        <dbReference type="EMBL" id="RHB33797.1"/>
    </source>
</evidence>
<organism evidence="4 5">
    <name type="scientific">Bacteroides nordii</name>
    <dbReference type="NCBI Taxonomy" id="291645"/>
    <lineage>
        <taxon>Bacteria</taxon>
        <taxon>Pseudomonadati</taxon>
        <taxon>Bacteroidota</taxon>
        <taxon>Bacteroidia</taxon>
        <taxon>Bacteroidales</taxon>
        <taxon>Bacteroidaceae</taxon>
        <taxon>Bacteroides</taxon>
    </lineage>
</organism>
<dbReference type="PANTHER" id="PTHR30273:SF2">
    <property type="entry name" value="PROTEIN FECR"/>
    <property type="match status" value="1"/>
</dbReference>
<reference evidence="4 5" key="1">
    <citation type="submission" date="2018-08" db="EMBL/GenBank/DDBJ databases">
        <title>A genome reference for cultivated species of the human gut microbiota.</title>
        <authorList>
            <person name="Zou Y."/>
            <person name="Xue W."/>
            <person name="Luo G."/>
        </authorList>
    </citation>
    <scope>NUCLEOTIDE SEQUENCE [LARGE SCALE GENOMIC DNA]</scope>
    <source>
        <strain evidence="4 5">AM40-30BH</strain>
    </source>
</reference>
<dbReference type="RefSeq" id="WP_122201872.1">
    <property type="nucleotide sequence ID" value="NZ_CABJFV010000013.1"/>
</dbReference>
<sequence length="293" mass="33511">MKYTETEVEKILEKLIASTRSPRGRFSAEESYKLLERRLPALNKRTFGMRSIRIFSAAAAVILLCVMSWLAYDYMGPVDMQTVSTLAECRSIQLPDGTKVMLNHFSSLTYPERFRGKRREVTLNGEAYFEVSKNAKHPFIVRAEAVRVQVLGTHFNIESYPNDPEVKTTLFEGSVAVTIANNPKRIILRPNESAIYNKENGNLTLETPQNAAEEIAWRSGSFIFNHLPLQEIVRELSNSFGVEIKIEDEALYNYHLTARFSNGESLEEILHLLQQGRDFEYKRNEKGIIINAK</sequence>
<dbReference type="Pfam" id="PF04773">
    <property type="entry name" value="FecR"/>
    <property type="match status" value="1"/>
</dbReference>
<feature type="domain" description="FecR protein" evidence="2">
    <location>
        <begin position="83"/>
        <end position="175"/>
    </location>
</feature>
<evidence type="ECO:0000259" key="3">
    <source>
        <dbReference type="Pfam" id="PF16344"/>
    </source>
</evidence>
<evidence type="ECO:0000259" key="2">
    <source>
        <dbReference type="Pfam" id="PF04773"/>
    </source>
</evidence>
<keyword evidence="1" id="KW-1133">Transmembrane helix</keyword>
<dbReference type="AlphaFoldDB" id="A0A413VJN9"/>
<protein>
    <submittedName>
        <fullName evidence="4">DUF4974 domain-containing protein</fullName>
    </submittedName>
</protein>
<dbReference type="Proteomes" id="UP000284379">
    <property type="component" value="Unassembled WGS sequence"/>
</dbReference>
<dbReference type="InterPro" id="IPR012373">
    <property type="entry name" value="Ferrdict_sens_TM"/>
</dbReference>
<proteinExistence type="predicted"/>
<dbReference type="EMBL" id="QSGO01000013">
    <property type="protein sequence ID" value="RHB33797.1"/>
    <property type="molecule type" value="Genomic_DNA"/>
</dbReference>
<dbReference type="InterPro" id="IPR006860">
    <property type="entry name" value="FecR"/>
</dbReference>
<gene>
    <name evidence="4" type="ORF">DW888_14990</name>
</gene>
<evidence type="ECO:0000313" key="5">
    <source>
        <dbReference type="Proteomes" id="UP000284379"/>
    </source>
</evidence>
<keyword evidence="1" id="KW-0472">Membrane</keyword>
<dbReference type="GO" id="GO:0016989">
    <property type="term" value="F:sigma factor antagonist activity"/>
    <property type="evidence" value="ECO:0007669"/>
    <property type="project" value="TreeGrafter"/>
</dbReference>